<protein>
    <submittedName>
        <fullName evidence="2">Uncharacterized protein</fullName>
    </submittedName>
</protein>
<feature type="non-terminal residue" evidence="2">
    <location>
        <position position="1"/>
    </location>
</feature>
<evidence type="ECO:0000313" key="2">
    <source>
        <dbReference type="EMBL" id="CAA9226160.1"/>
    </source>
</evidence>
<feature type="compositionally biased region" description="Pro residues" evidence="1">
    <location>
        <begin position="23"/>
        <end position="33"/>
    </location>
</feature>
<gene>
    <name evidence="2" type="ORF">AVDCRST_MAG08-791</name>
</gene>
<reference evidence="2" key="1">
    <citation type="submission" date="2020-02" db="EMBL/GenBank/DDBJ databases">
        <authorList>
            <person name="Meier V. D."/>
        </authorList>
    </citation>
    <scope>NUCLEOTIDE SEQUENCE</scope>
    <source>
        <strain evidence="2">AVDCRST_MAG08</strain>
    </source>
</reference>
<name>A0A6J4HM41_9PROT</name>
<feature type="non-terminal residue" evidence="2">
    <location>
        <position position="33"/>
    </location>
</feature>
<sequence length="33" mass="3567">ARPALFLHRPPRGGRLPGRRCPRGPPAPAGRLL</sequence>
<evidence type="ECO:0000256" key="1">
    <source>
        <dbReference type="SAM" id="MobiDB-lite"/>
    </source>
</evidence>
<feature type="compositionally biased region" description="Basic residues" evidence="1">
    <location>
        <begin position="9"/>
        <end position="22"/>
    </location>
</feature>
<dbReference type="AlphaFoldDB" id="A0A6J4HM41"/>
<dbReference type="EMBL" id="CADCTG010000094">
    <property type="protein sequence ID" value="CAA9226160.1"/>
    <property type="molecule type" value="Genomic_DNA"/>
</dbReference>
<organism evidence="2">
    <name type="scientific">uncultured Acetobacteraceae bacterium</name>
    <dbReference type="NCBI Taxonomy" id="169975"/>
    <lineage>
        <taxon>Bacteria</taxon>
        <taxon>Pseudomonadati</taxon>
        <taxon>Pseudomonadota</taxon>
        <taxon>Alphaproteobacteria</taxon>
        <taxon>Acetobacterales</taxon>
        <taxon>Acetobacteraceae</taxon>
        <taxon>environmental samples</taxon>
    </lineage>
</organism>
<accession>A0A6J4HM41</accession>
<proteinExistence type="predicted"/>
<feature type="region of interest" description="Disordered" evidence="1">
    <location>
        <begin position="1"/>
        <end position="33"/>
    </location>
</feature>